<dbReference type="Proteomes" id="UP000054498">
    <property type="component" value="Unassembled WGS sequence"/>
</dbReference>
<proteinExistence type="predicted"/>
<name>A0A0D2J332_9CHLO</name>
<protein>
    <submittedName>
        <fullName evidence="2">Uncharacterized protein</fullName>
    </submittedName>
</protein>
<reference evidence="2 3" key="1">
    <citation type="journal article" date="2013" name="BMC Genomics">
        <title>Reconstruction of the lipid metabolism for the microalga Monoraphidium neglectum from its genome sequence reveals characteristics suitable for biofuel production.</title>
        <authorList>
            <person name="Bogen C."/>
            <person name="Al-Dilaimi A."/>
            <person name="Albersmeier A."/>
            <person name="Wichmann J."/>
            <person name="Grundmann M."/>
            <person name="Rupp O."/>
            <person name="Lauersen K.J."/>
            <person name="Blifernez-Klassen O."/>
            <person name="Kalinowski J."/>
            <person name="Goesmann A."/>
            <person name="Mussgnug J.H."/>
            <person name="Kruse O."/>
        </authorList>
    </citation>
    <scope>NUCLEOTIDE SEQUENCE [LARGE SCALE GENOMIC DNA]</scope>
    <source>
        <strain evidence="2 3">SAG 48.87</strain>
    </source>
</reference>
<feature type="non-terminal residue" evidence="2">
    <location>
        <position position="1"/>
    </location>
</feature>
<sequence length="113" mass="10295">LALAGAGAGAGSLFTAALTSLGVSPGAAAPPAAAASVAAAAAPPPPGSSIGATGFRAPSPSGGGFGFVDGGFAGVAAERGAALRAAVRPLNDILEVRTEPPPARAIAAAAPGK</sequence>
<keyword evidence="1" id="KW-0732">Signal</keyword>
<organism evidence="2 3">
    <name type="scientific">Monoraphidium neglectum</name>
    <dbReference type="NCBI Taxonomy" id="145388"/>
    <lineage>
        <taxon>Eukaryota</taxon>
        <taxon>Viridiplantae</taxon>
        <taxon>Chlorophyta</taxon>
        <taxon>core chlorophytes</taxon>
        <taxon>Chlorophyceae</taxon>
        <taxon>CS clade</taxon>
        <taxon>Sphaeropleales</taxon>
        <taxon>Selenastraceae</taxon>
        <taxon>Monoraphidium</taxon>
    </lineage>
</organism>
<feature type="non-terminal residue" evidence="2">
    <location>
        <position position="113"/>
    </location>
</feature>
<accession>A0A0D2J332</accession>
<evidence type="ECO:0000256" key="1">
    <source>
        <dbReference type="SAM" id="SignalP"/>
    </source>
</evidence>
<dbReference type="KEGG" id="mng:MNEG_13575"/>
<evidence type="ECO:0000313" key="3">
    <source>
        <dbReference type="Proteomes" id="UP000054498"/>
    </source>
</evidence>
<feature type="signal peptide" evidence="1">
    <location>
        <begin position="1"/>
        <end position="28"/>
    </location>
</feature>
<feature type="chain" id="PRO_5002244562" evidence="1">
    <location>
        <begin position="29"/>
        <end position="113"/>
    </location>
</feature>
<dbReference type="GeneID" id="25731051"/>
<gene>
    <name evidence="2" type="ORF">MNEG_13575</name>
</gene>
<dbReference type="EMBL" id="KK104130">
    <property type="protein sequence ID" value="KIY94387.1"/>
    <property type="molecule type" value="Genomic_DNA"/>
</dbReference>
<dbReference type="AlphaFoldDB" id="A0A0D2J332"/>
<evidence type="ECO:0000313" key="2">
    <source>
        <dbReference type="EMBL" id="KIY94387.1"/>
    </source>
</evidence>
<dbReference type="RefSeq" id="XP_013893407.1">
    <property type="nucleotide sequence ID" value="XM_014037953.1"/>
</dbReference>
<keyword evidence="3" id="KW-1185">Reference proteome</keyword>